<evidence type="ECO:0000313" key="1">
    <source>
        <dbReference type="EMBL" id="PMP63966.1"/>
    </source>
</evidence>
<reference evidence="1 2" key="1">
    <citation type="submission" date="2018-01" db="EMBL/GenBank/DDBJ databases">
        <title>Metagenomic assembled genomes from two thermal pools in the Uzon Caldera, Kamchatka, Russia.</title>
        <authorList>
            <person name="Wilkins L."/>
            <person name="Ettinger C."/>
        </authorList>
    </citation>
    <scope>NUCLEOTIDE SEQUENCE [LARGE SCALE GENOMIC DNA]</scope>
    <source>
        <strain evidence="1">ZAV-15</strain>
    </source>
</reference>
<dbReference type="EMBL" id="PNIE01000024">
    <property type="protein sequence ID" value="PMP63966.1"/>
    <property type="molecule type" value="Genomic_DNA"/>
</dbReference>
<name>A0A2N7PKU5_9BACT</name>
<comment type="caution">
    <text evidence="1">The sequence shown here is derived from an EMBL/GenBank/DDBJ whole genome shotgun (WGS) entry which is preliminary data.</text>
</comment>
<sequence>MCQAKIWVRVKGEEREVARDITQLEVKGDSLLLKTFFEAPKEIKGRIKEIDFLKGKVIIEADEFPQ</sequence>
<evidence type="ECO:0000313" key="2">
    <source>
        <dbReference type="Proteomes" id="UP000235731"/>
    </source>
</evidence>
<dbReference type="Proteomes" id="UP000235731">
    <property type="component" value="Unassembled WGS sequence"/>
</dbReference>
<organism evidence="1 2">
    <name type="scientific">Caldimicrobium thiodismutans</name>
    <dbReference type="NCBI Taxonomy" id="1653476"/>
    <lineage>
        <taxon>Bacteria</taxon>
        <taxon>Pseudomonadati</taxon>
        <taxon>Thermodesulfobacteriota</taxon>
        <taxon>Thermodesulfobacteria</taxon>
        <taxon>Thermodesulfobacteriales</taxon>
        <taxon>Thermodesulfobacteriaceae</taxon>
        <taxon>Caldimicrobium</taxon>
    </lineage>
</organism>
<gene>
    <name evidence="1" type="ORF">C0197_01600</name>
</gene>
<proteinExistence type="predicted"/>
<dbReference type="Pfam" id="PF10133">
    <property type="entry name" value="CooT"/>
    <property type="match status" value="1"/>
</dbReference>
<protein>
    <submittedName>
        <fullName evidence="1">RNA-binding protein</fullName>
    </submittedName>
</protein>
<accession>A0A2N7PKU5</accession>
<dbReference type="InterPro" id="IPR019300">
    <property type="entry name" value="CooT"/>
</dbReference>
<dbReference type="AlphaFoldDB" id="A0A2N7PKU5"/>